<dbReference type="HOGENOM" id="CLU_3083148_0_0_10"/>
<dbReference type="EMBL" id="ACKS01000045">
    <property type="protein sequence ID" value="EFA44493.1"/>
    <property type="molecule type" value="Genomic_DNA"/>
</dbReference>
<comment type="caution">
    <text evidence="1">The sequence shown here is derived from an EMBL/GenBank/DDBJ whole genome shotgun (WGS) entry which is preliminary data.</text>
</comment>
<keyword evidence="2" id="KW-1185">Reference proteome</keyword>
<name>D1PVY8_9BACT</name>
<evidence type="ECO:0000313" key="1">
    <source>
        <dbReference type="EMBL" id="EFA44493.1"/>
    </source>
</evidence>
<organism evidence="1 2">
    <name type="scientific">Hallella bergensis DSM 17361</name>
    <dbReference type="NCBI Taxonomy" id="585502"/>
    <lineage>
        <taxon>Bacteria</taxon>
        <taxon>Pseudomonadati</taxon>
        <taxon>Bacteroidota</taxon>
        <taxon>Bacteroidia</taxon>
        <taxon>Bacteroidales</taxon>
        <taxon>Prevotellaceae</taxon>
        <taxon>Hallella</taxon>
    </lineage>
</organism>
<gene>
    <name evidence="1" type="ORF">HMPREF0645_1123</name>
</gene>
<dbReference type="Proteomes" id="UP000003160">
    <property type="component" value="Unassembled WGS sequence"/>
</dbReference>
<evidence type="ECO:0000313" key="2">
    <source>
        <dbReference type="Proteomes" id="UP000003160"/>
    </source>
</evidence>
<sequence>MSRQSQCAWTYPFFVKNEFFYISRKTNKLDVMNIIENSKNHVQEYYLKFKIS</sequence>
<proteinExistence type="predicted"/>
<protein>
    <submittedName>
        <fullName evidence="1">Uncharacterized protein</fullName>
    </submittedName>
</protein>
<dbReference type="AlphaFoldDB" id="D1PVY8"/>
<reference evidence="1 2" key="1">
    <citation type="submission" date="2009-10" db="EMBL/GenBank/DDBJ databases">
        <authorList>
            <person name="Qin X."/>
            <person name="Bachman B."/>
            <person name="Battles P."/>
            <person name="Bell A."/>
            <person name="Bess C."/>
            <person name="Bickham C."/>
            <person name="Chaboub L."/>
            <person name="Chen D."/>
            <person name="Coyle M."/>
            <person name="Deiros D.R."/>
            <person name="Dinh H."/>
            <person name="Forbes L."/>
            <person name="Fowler G."/>
            <person name="Francisco L."/>
            <person name="Fu Q."/>
            <person name="Gubbala S."/>
            <person name="Hale W."/>
            <person name="Han Y."/>
            <person name="Hemphill L."/>
            <person name="Highlander S.K."/>
            <person name="Hirani K."/>
            <person name="Hogues M."/>
            <person name="Jackson L."/>
            <person name="Jakkamsetti A."/>
            <person name="Javaid M."/>
            <person name="Jiang H."/>
            <person name="Korchina V."/>
            <person name="Kovar C."/>
            <person name="Lara F."/>
            <person name="Lee S."/>
            <person name="Mata R."/>
            <person name="Mathew T."/>
            <person name="Moen C."/>
            <person name="Morales K."/>
            <person name="Munidasa M."/>
            <person name="Nazareth L."/>
            <person name="Ngo R."/>
            <person name="Nguyen L."/>
            <person name="Okwuonu G."/>
            <person name="Ongeri F."/>
            <person name="Patil S."/>
            <person name="Petrosino J."/>
            <person name="Pham C."/>
            <person name="Pham P."/>
            <person name="Pu L.-L."/>
            <person name="Puazo M."/>
            <person name="Raj R."/>
            <person name="Reid J."/>
            <person name="Rouhana J."/>
            <person name="Saada N."/>
            <person name="Shang Y."/>
            <person name="Simmons D."/>
            <person name="Thornton R."/>
            <person name="Warren J."/>
            <person name="Weissenberger G."/>
            <person name="Zhang J."/>
            <person name="Zhang L."/>
            <person name="Zhou C."/>
            <person name="Zhu D."/>
            <person name="Muzny D."/>
            <person name="Worley K."/>
            <person name="Gibbs R."/>
        </authorList>
    </citation>
    <scope>NUCLEOTIDE SEQUENCE [LARGE SCALE GENOMIC DNA]</scope>
    <source>
        <strain evidence="1 2">DSM 17361</strain>
    </source>
</reference>
<accession>D1PVY8</accession>